<proteinExistence type="predicted"/>
<dbReference type="InterPro" id="IPR007899">
    <property type="entry name" value="CHAD_dom"/>
</dbReference>
<dbReference type="PROSITE" id="PS51708">
    <property type="entry name" value="CHAD"/>
    <property type="match status" value="1"/>
</dbReference>
<dbReference type="Gene3D" id="2.40.320.10">
    <property type="entry name" value="Hypothetical Protein Pfu-838710-001"/>
    <property type="match status" value="1"/>
</dbReference>
<dbReference type="PROSITE" id="PS51707">
    <property type="entry name" value="CYTH"/>
    <property type="match status" value="1"/>
</dbReference>
<name>A0AA48RC45_9ZZZZ</name>
<dbReference type="SMART" id="SM00880">
    <property type="entry name" value="CHAD"/>
    <property type="match status" value="1"/>
</dbReference>
<dbReference type="GO" id="GO:0050355">
    <property type="term" value="F:inorganic triphosphate phosphatase activity"/>
    <property type="evidence" value="ECO:0007669"/>
    <property type="project" value="InterPro"/>
</dbReference>
<dbReference type="PANTHER" id="PTHR39569">
    <property type="entry name" value="INORGANIC TRIPHOSPHATASE"/>
    <property type="match status" value="1"/>
</dbReference>
<dbReference type="AlphaFoldDB" id="A0AA48RC45"/>
<feature type="domain" description="CYTH" evidence="1">
    <location>
        <begin position="1"/>
        <end position="196"/>
    </location>
</feature>
<dbReference type="PANTHER" id="PTHR39569:SF1">
    <property type="entry name" value="INORGANIC TRIPHOSPHATASE"/>
    <property type="match status" value="1"/>
</dbReference>
<sequence>MEVKLECPPDLRSSLFNLELLSTAVVRPRGQRLVATYFDTQNHALERAGMSLRLRKSGARRVMTLKWTLPGSNGFSRGEVEEPFGADQPDVDIFGPEISQRVRDATNGEALVPCFETRVRRRTAEMSLGASLIEIALDEGEIIAAENRDKVSECELELKEGSSAPLFTLAAQLTRSGMRLNPAMKSQRGYLLARGEKPSEVRAVAPWLDAAESVEDAMSAIIENALMQFIDNWPALLDAELPESIHQMRVALRRLRAALALFEKAFAGSGFKRFRDSARRLANALGPARNQDVFIALVSEGPLKIFTAEPSFEALLSASSALRLDAYRQAKETICAPDASQFVLELQAFVASRGWRNALGIEDLPRLGRPARGLADDALERLYKRARKLGKEIMTAEPDRRHDLRIVLKNLRYASEFFGSLYDAAAVKKFTRTVGALQDALGAHNDAVSALRLMEHDAMPSQTPAAGIVKGWCAREISSPEPYMGKLWLTFKNARCFWR</sequence>
<reference evidence="3" key="1">
    <citation type="submission" date="2023-07" db="EMBL/GenBank/DDBJ databases">
        <authorList>
            <person name="Pelsma A.J. K."/>
        </authorList>
    </citation>
    <scope>NUCLEOTIDE SEQUENCE</scope>
</reference>
<dbReference type="Gene3D" id="1.40.20.10">
    <property type="entry name" value="CHAD domain"/>
    <property type="match status" value="1"/>
</dbReference>
<dbReference type="GO" id="GO:0046872">
    <property type="term" value="F:metal ion binding"/>
    <property type="evidence" value="ECO:0007669"/>
    <property type="project" value="TreeGrafter"/>
</dbReference>
<evidence type="ECO:0000313" key="3">
    <source>
        <dbReference type="EMBL" id="CAJ0891906.1"/>
    </source>
</evidence>
<feature type="domain" description="CHAD" evidence="2">
    <location>
        <begin position="211"/>
        <end position="496"/>
    </location>
</feature>
<dbReference type="Pfam" id="PF01928">
    <property type="entry name" value="CYTH"/>
    <property type="match status" value="1"/>
</dbReference>
<dbReference type="InterPro" id="IPR039013">
    <property type="entry name" value="YgiF"/>
</dbReference>
<accession>A0AA48RC45</accession>
<dbReference type="CDD" id="cd07756">
    <property type="entry name" value="CYTH-like_Pase_CHAD"/>
    <property type="match status" value="1"/>
</dbReference>
<dbReference type="InterPro" id="IPR038186">
    <property type="entry name" value="CHAD_dom_sf"/>
</dbReference>
<dbReference type="EMBL" id="OY288114">
    <property type="protein sequence ID" value="CAJ0891906.1"/>
    <property type="molecule type" value="Genomic_DNA"/>
</dbReference>
<dbReference type="InterPro" id="IPR033469">
    <property type="entry name" value="CYTH-like_dom_sf"/>
</dbReference>
<evidence type="ECO:0000259" key="2">
    <source>
        <dbReference type="PROSITE" id="PS51708"/>
    </source>
</evidence>
<dbReference type="Pfam" id="PF05235">
    <property type="entry name" value="CHAD"/>
    <property type="match status" value="1"/>
</dbReference>
<dbReference type="SMART" id="SM01118">
    <property type="entry name" value="CYTH"/>
    <property type="match status" value="1"/>
</dbReference>
<evidence type="ECO:0008006" key="4">
    <source>
        <dbReference type="Google" id="ProtNLM"/>
    </source>
</evidence>
<evidence type="ECO:0000259" key="1">
    <source>
        <dbReference type="PROSITE" id="PS51707"/>
    </source>
</evidence>
<gene>
    <name evidence="3" type="ORF">AMST5_04174</name>
</gene>
<dbReference type="InterPro" id="IPR023577">
    <property type="entry name" value="CYTH_domain"/>
</dbReference>
<organism evidence="3">
    <name type="scientific">freshwater sediment metagenome</name>
    <dbReference type="NCBI Taxonomy" id="556182"/>
    <lineage>
        <taxon>unclassified sequences</taxon>
        <taxon>metagenomes</taxon>
        <taxon>ecological metagenomes</taxon>
    </lineage>
</organism>
<protein>
    <recommendedName>
        <fullName evidence="4">CHAD domain-containing protein</fullName>
    </recommendedName>
</protein>
<dbReference type="SUPFAM" id="SSF55154">
    <property type="entry name" value="CYTH-like phosphatases"/>
    <property type="match status" value="1"/>
</dbReference>